<evidence type="ECO:0000256" key="1">
    <source>
        <dbReference type="PROSITE-ProRule" id="PRU00023"/>
    </source>
</evidence>
<dbReference type="AlphaFoldDB" id="A0AA86VTY9"/>
<evidence type="ECO:0000256" key="2">
    <source>
        <dbReference type="SAM" id="Coils"/>
    </source>
</evidence>
<feature type="coiled-coil region" evidence="2">
    <location>
        <begin position="287"/>
        <end position="342"/>
    </location>
</feature>
<keyword evidence="4" id="KW-0472">Membrane</keyword>
<evidence type="ECO:0000313" key="7">
    <source>
        <dbReference type="Proteomes" id="UP001642409"/>
    </source>
</evidence>
<protein>
    <submittedName>
        <fullName evidence="5">Ankyrin repeat protein 1</fullName>
    </submittedName>
    <submittedName>
        <fullName evidence="6">Ankyrin_repeat protein 1</fullName>
    </submittedName>
</protein>
<keyword evidence="1" id="KW-0040">ANK repeat</keyword>
<reference evidence="5" key="1">
    <citation type="submission" date="2023-06" db="EMBL/GenBank/DDBJ databases">
        <authorList>
            <person name="Kurt Z."/>
        </authorList>
    </citation>
    <scope>NUCLEOTIDE SEQUENCE</scope>
</reference>
<feature type="region of interest" description="Disordered" evidence="3">
    <location>
        <begin position="350"/>
        <end position="396"/>
    </location>
</feature>
<evidence type="ECO:0000256" key="3">
    <source>
        <dbReference type="SAM" id="MobiDB-lite"/>
    </source>
</evidence>
<organism evidence="5">
    <name type="scientific">Hexamita inflata</name>
    <dbReference type="NCBI Taxonomy" id="28002"/>
    <lineage>
        <taxon>Eukaryota</taxon>
        <taxon>Metamonada</taxon>
        <taxon>Diplomonadida</taxon>
        <taxon>Hexamitidae</taxon>
        <taxon>Hexamitinae</taxon>
        <taxon>Hexamita</taxon>
    </lineage>
</organism>
<evidence type="ECO:0000256" key="4">
    <source>
        <dbReference type="SAM" id="Phobius"/>
    </source>
</evidence>
<evidence type="ECO:0000313" key="5">
    <source>
        <dbReference type="EMBL" id="CAI9978148.1"/>
    </source>
</evidence>
<feature type="compositionally biased region" description="Polar residues" evidence="3">
    <location>
        <begin position="354"/>
        <end position="374"/>
    </location>
</feature>
<dbReference type="PANTHER" id="PTHR24120">
    <property type="entry name" value="GH07239P"/>
    <property type="match status" value="1"/>
</dbReference>
<dbReference type="InterPro" id="IPR002110">
    <property type="entry name" value="Ankyrin_rpt"/>
</dbReference>
<keyword evidence="4" id="KW-0812">Transmembrane</keyword>
<dbReference type="EMBL" id="CATOUU010001183">
    <property type="protein sequence ID" value="CAI9978148.1"/>
    <property type="molecule type" value="Genomic_DNA"/>
</dbReference>
<feature type="compositionally biased region" description="Basic and acidic residues" evidence="3">
    <location>
        <begin position="384"/>
        <end position="396"/>
    </location>
</feature>
<dbReference type="InterPro" id="IPR036770">
    <property type="entry name" value="Ankyrin_rpt-contain_sf"/>
</dbReference>
<name>A0AA86VTY9_9EUKA</name>
<feature type="repeat" description="ANK" evidence="1">
    <location>
        <begin position="31"/>
        <end position="54"/>
    </location>
</feature>
<dbReference type="Gene3D" id="1.25.40.20">
    <property type="entry name" value="Ankyrin repeat-containing domain"/>
    <property type="match status" value="1"/>
</dbReference>
<feature type="coiled-coil region" evidence="2">
    <location>
        <begin position="173"/>
        <end position="256"/>
    </location>
</feature>
<comment type="caution">
    <text evidence="5">The sequence shown here is derived from an EMBL/GenBank/DDBJ whole genome shotgun (WGS) entry which is preliminary data.</text>
</comment>
<keyword evidence="2" id="KW-0175">Coiled coil</keyword>
<dbReference type="SMART" id="SM00248">
    <property type="entry name" value="ANK"/>
    <property type="match status" value="2"/>
</dbReference>
<sequence length="456" mass="52297">MSQVWFQAAENNELDTINKLKSKNLNRKNDNGQTALMIAAQRGNINAVRVLADHEKGQICNEETALSLAIKNKKFDVANYLYEFEVKDQEDIIIQILNQYYDGSGPYPNLNSAYSGGTPDIMDIINHNLLDQNTFNAKLKEYQNTICKLQMKIENKDEELSEINIVFDDGKSMDQLQQLNDRLGAELTKFKAQLEEKDAIISTLQNQLKQQGDENNLVSEQLNKTISELNQTQASLQTTQQQLKSEQEKLHLLNEAKPTHDHSSTDNYYRQKADQYQIQCFQLKDEKFQSELDIKKLTKELQNLQETIENEIKIKNEHAIKNESLQKEIERLQSVQTQLNLQIQKSKKLEFEPGNSNQSEINMITNNSSFSMTETSKKKKKNNRRTDEETQLKHAQTDAEEIIKPIMPVIQAPPPSDQLSQVLAGETKQVKKDNKQFIGVLIFIAIALGGMQFMDK</sequence>
<dbReference type="PANTHER" id="PTHR24120:SF4">
    <property type="entry name" value="GH07239P"/>
    <property type="match status" value="1"/>
</dbReference>
<keyword evidence="4" id="KW-1133">Transmembrane helix</keyword>
<accession>A0AA86VTY9</accession>
<dbReference type="PROSITE" id="PS50297">
    <property type="entry name" value="ANK_REP_REGION"/>
    <property type="match status" value="1"/>
</dbReference>
<reference evidence="6 7" key="2">
    <citation type="submission" date="2024-07" db="EMBL/GenBank/DDBJ databases">
        <authorList>
            <person name="Akdeniz Z."/>
        </authorList>
    </citation>
    <scope>NUCLEOTIDE SEQUENCE [LARGE SCALE GENOMIC DNA]</scope>
</reference>
<dbReference type="Pfam" id="PF12796">
    <property type="entry name" value="Ank_2"/>
    <property type="match status" value="1"/>
</dbReference>
<keyword evidence="7" id="KW-1185">Reference proteome</keyword>
<dbReference type="SUPFAM" id="SSF48403">
    <property type="entry name" value="Ankyrin repeat"/>
    <property type="match status" value="1"/>
</dbReference>
<feature type="transmembrane region" description="Helical" evidence="4">
    <location>
        <begin position="437"/>
        <end position="454"/>
    </location>
</feature>
<dbReference type="EMBL" id="CAXDID020000128">
    <property type="protein sequence ID" value="CAL6034441.1"/>
    <property type="molecule type" value="Genomic_DNA"/>
</dbReference>
<proteinExistence type="predicted"/>
<dbReference type="PROSITE" id="PS50088">
    <property type="entry name" value="ANK_REPEAT"/>
    <property type="match status" value="1"/>
</dbReference>
<evidence type="ECO:0000313" key="6">
    <source>
        <dbReference type="EMBL" id="CAL6034441.1"/>
    </source>
</evidence>
<dbReference type="Proteomes" id="UP001642409">
    <property type="component" value="Unassembled WGS sequence"/>
</dbReference>
<gene>
    <name evidence="6" type="ORF">HINF_LOCUS35453</name>
    <name evidence="5" type="ORF">HINF_LOCUS65793</name>
</gene>